<protein>
    <submittedName>
        <fullName evidence="2">Uncharacterized protein</fullName>
    </submittedName>
</protein>
<keyword evidence="1" id="KW-0732">Signal</keyword>
<gene>
    <name evidence="2" type="ORF">SAMN02745132_04281</name>
</gene>
<sequence>MDMLRKSVTVIFAIFAFFTASIASAEPSKHHIVEIADGVYSFTTNGEYISMFAITDDGVIVFETVNTPHANAMVDAIGTITDKPVK</sequence>
<dbReference type="EMBL" id="FUXU01000099">
    <property type="protein sequence ID" value="SKA68268.1"/>
    <property type="molecule type" value="Genomic_DNA"/>
</dbReference>
<accession>A0A1T4VTV9</accession>
<dbReference type="Proteomes" id="UP000190162">
    <property type="component" value="Unassembled WGS sequence"/>
</dbReference>
<dbReference type="SUPFAM" id="SSF56281">
    <property type="entry name" value="Metallo-hydrolase/oxidoreductase"/>
    <property type="match status" value="1"/>
</dbReference>
<feature type="chain" id="PRO_5013046636" evidence="1">
    <location>
        <begin position="26"/>
        <end position="86"/>
    </location>
</feature>
<evidence type="ECO:0000256" key="1">
    <source>
        <dbReference type="SAM" id="SignalP"/>
    </source>
</evidence>
<organism evidence="2 3">
    <name type="scientific">Enterovibrio nigricans DSM 22720</name>
    <dbReference type="NCBI Taxonomy" id="1121868"/>
    <lineage>
        <taxon>Bacteria</taxon>
        <taxon>Pseudomonadati</taxon>
        <taxon>Pseudomonadota</taxon>
        <taxon>Gammaproteobacteria</taxon>
        <taxon>Vibrionales</taxon>
        <taxon>Vibrionaceae</taxon>
        <taxon>Enterovibrio</taxon>
    </lineage>
</organism>
<name>A0A1T4VTV9_9GAMM</name>
<feature type="signal peptide" evidence="1">
    <location>
        <begin position="1"/>
        <end position="25"/>
    </location>
</feature>
<evidence type="ECO:0000313" key="3">
    <source>
        <dbReference type="Proteomes" id="UP000190162"/>
    </source>
</evidence>
<keyword evidence="3" id="KW-1185">Reference proteome</keyword>
<reference evidence="3" key="1">
    <citation type="submission" date="2017-02" db="EMBL/GenBank/DDBJ databases">
        <authorList>
            <person name="Varghese N."/>
            <person name="Submissions S."/>
        </authorList>
    </citation>
    <scope>NUCLEOTIDE SEQUENCE [LARGE SCALE GENOMIC DNA]</scope>
    <source>
        <strain evidence="3">DSM 22720</strain>
    </source>
</reference>
<dbReference type="AlphaFoldDB" id="A0A1T4VTV9"/>
<evidence type="ECO:0000313" key="2">
    <source>
        <dbReference type="EMBL" id="SKA68268.1"/>
    </source>
</evidence>
<dbReference type="InterPro" id="IPR036866">
    <property type="entry name" value="RibonucZ/Hydroxyglut_hydro"/>
</dbReference>
<proteinExistence type="predicted"/>
<dbReference type="RefSeq" id="WP_244556685.1">
    <property type="nucleotide sequence ID" value="NZ_FUXU01000099.1"/>
</dbReference>